<dbReference type="AlphaFoldDB" id="A0A2H3IUM0"/>
<feature type="compositionally biased region" description="Low complexity" evidence="1">
    <location>
        <begin position="74"/>
        <end position="109"/>
    </location>
</feature>
<evidence type="ECO:0000313" key="2">
    <source>
        <dbReference type="EMBL" id="PCH33680.1"/>
    </source>
</evidence>
<name>A0A2H3IUM0_WOLCO</name>
<accession>A0A2H3IUM0</accession>
<gene>
    <name evidence="2" type="ORF">WOLCODRAFT_60852</name>
</gene>
<proteinExistence type="predicted"/>
<evidence type="ECO:0000313" key="3">
    <source>
        <dbReference type="Proteomes" id="UP000218811"/>
    </source>
</evidence>
<dbReference type="OMA" id="GHIPRYS"/>
<protein>
    <submittedName>
        <fullName evidence="2">Uncharacterized protein</fullName>
    </submittedName>
</protein>
<keyword evidence="3" id="KW-1185">Reference proteome</keyword>
<dbReference type="EMBL" id="KB467831">
    <property type="protein sequence ID" value="PCH33680.1"/>
    <property type="molecule type" value="Genomic_DNA"/>
</dbReference>
<dbReference type="STRING" id="742152.A0A2H3IUM0"/>
<feature type="region of interest" description="Disordered" evidence="1">
    <location>
        <begin position="1"/>
        <end position="226"/>
    </location>
</feature>
<reference evidence="2 3" key="1">
    <citation type="journal article" date="2012" name="Science">
        <title>The Paleozoic origin of enzymatic lignin decomposition reconstructed from 31 fungal genomes.</title>
        <authorList>
            <person name="Floudas D."/>
            <person name="Binder M."/>
            <person name="Riley R."/>
            <person name="Barry K."/>
            <person name="Blanchette R.A."/>
            <person name="Henrissat B."/>
            <person name="Martinez A.T."/>
            <person name="Otillar R."/>
            <person name="Spatafora J.W."/>
            <person name="Yadav J.S."/>
            <person name="Aerts A."/>
            <person name="Benoit I."/>
            <person name="Boyd A."/>
            <person name="Carlson A."/>
            <person name="Copeland A."/>
            <person name="Coutinho P.M."/>
            <person name="de Vries R.P."/>
            <person name="Ferreira P."/>
            <person name="Findley K."/>
            <person name="Foster B."/>
            <person name="Gaskell J."/>
            <person name="Glotzer D."/>
            <person name="Gorecki P."/>
            <person name="Heitman J."/>
            <person name="Hesse C."/>
            <person name="Hori C."/>
            <person name="Igarashi K."/>
            <person name="Jurgens J.A."/>
            <person name="Kallen N."/>
            <person name="Kersten P."/>
            <person name="Kohler A."/>
            <person name="Kuees U."/>
            <person name="Kumar T.K.A."/>
            <person name="Kuo A."/>
            <person name="LaButti K."/>
            <person name="Larrondo L.F."/>
            <person name="Lindquist E."/>
            <person name="Ling A."/>
            <person name="Lombard V."/>
            <person name="Lucas S."/>
            <person name="Lundell T."/>
            <person name="Martin R."/>
            <person name="McLaughlin D.J."/>
            <person name="Morgenstern I."/>
            <person name="Morin E."/>
            <person name="Murat C."/>
            <person name="Nagy L.G."/>
            <person name="Nolan M."/>
            <person name="Ohm R.A."/>
            <person name="Patyshakuliyeva A."/>
            <person name="Rokas A."/>
            <person name="Ruiz-Duenas F.J."/>
            <person name="Sabat G."/>
            <person name="Salamov A."/>
            <person name="Samejima M."/>
            <person name="Schmutz J."/>
            <person name="Slot J.C."/>
            <person name="St John F."/>
            <person name="Stenlid J."/>
            <person name="Sun H."/>
            <person name="Sun S."/>
            <person name="Syed K."/>
            <person name="Tsang A."/>
            <person name="Wiebenga A."/>
            <person name="Young D."/>
            <person name="Pisabarro A."/>
            <person name="Eastwood D.C."/>
            <person name="Martin F."/>
            <person name="Cullen D."/>
            <person name="Grigoriev I.V."/>
            <person name="Hibbett D.S."/>
        </authorList>
    </citation>
    <scope>NUCLEOTIDE SEQUENCE [LARGE SCALE GENOMIC DNA]</scope>
    <source>
        <strain evidence="2 3">MD-104</strain>
    </source>
</reference>
<organism evidence="2 3">
    <name type="scientific">Wolfiporia cocos (strain MD-104)</name>
    <name type="common">Brown rot fungus</name>
    <dbReference type="NCBI Taxonomy" id="742152"/>
    <lineage>
        <taxon>Eukaryota</taxon>
        <taxon>Fungi</taxon>
        <taxon>Dikarya</taxon>
        <taxon>Basidiomycota</taxon>
        <taxon>Agaricomycotina</taxon>
        <taxon>Agaricomycetes</taxon>
        <taxon>Polyporales</taxon>
        <taxon>Phaeolaceae</taxon>
        <taxon>Wolfiporia</taxon>
    </lineage>
</organism>
<evidence type="ECO:0000256" key="1">
    <source>
        <dbReference type="SAM" id="MobiDB-lite"/>
    </source>
</evidence>
<dbReference type="Proteomes" id="UP000218811">
    <property type="component" value="Unassembled WGS sequence"/>
</dbReference>
<sequence length="226" mass="23646">MAERGSPVSANPFRDGSSSTPSITGGRPPSAYLDDPAAAPENAREREFDPYVAYGTVHPPPPATLGFSRKDGYSPARTSSPPPTAWAGPSHSAHGHSTSSRSQSTSSAGFGHQAHESASSHDLLLAAFGRSGSMPATPAMPSGPLNSSSGDILTPPPRNPQRLVKAAQMSENDDDLRDSATSSTYSMADDAPFEDPSPLRPALEVRNLPDGVSVNSDISREPSRRQ</sequence>
<dbReference type="OrthoDB" id="3256702at2759"/>